<gene>
    <name evidence="3" type="ORF">NDM98_11425</name>
</gene>
<feature type="domain" description="DUF4064" evidence="2">
    <location>
        <begin position="2"/>
        <end position="115"/>
    </location>
</feature>
<dbReference type="RefSeq" id="WP_251607628.1">
    <property type="nucleotide sequence ID" value="NZ_JAMQJY010000001.1"/>
</dbReference>
<comment type="caution">
    <text evidence="3">The sequence shown here is derived from an EMBL/GenBank/DDBJ whole genome shotgun (WGS) entry which is preliminary data.</text>
</comment>
<keyword evidence="1" id="KW-1133">Transmembrane helix</keyword>
<reference evidence="3" key="1">
    <citation type="submission" date="2022-06" db="EMBL/GenBank/DDBJ databases">
        <title>Alkalicoccobacillus porphyridii sp. nov., isolated from a marine red alga, Porphyridium purpureum and reclassification of Shouchella plakortidis and Shouchella gibsonii as Alkalicoccobacillus plakortidis comb. nov. and Alkalicoccobacillus gibsonii comb. nov.</title>
        <authorList>
            <person name="Kim K.H."/>
            <person name="Lee J.K."/>
            <person name="Han D.M."/>
            <person name="Baek J.H."/>
            <person name="Jeon C.O."/>
        </authorList>
    </citation>
    <scope>NUCLEOTIDE SEQUENCE</scope>
    <source>
        <strain evidence="3">DSM 19153</strain>
    </source>
</reference>
<evidence type="ECO:0000313" key="4">
    <source>
        <dbReference type="Proteomes" id="UP001203665"/>
    </source>
</evidence>
<keyword evidence="1" id="KW-0812">Transmembrane</keyword>
<evidence type="ECO:0000259" key="2">
    <source>
        <dbReference type="Pfam" id="PF13273"/>
    </source>
</evidence>
<feature type="transmembrane region" description="Helical" evidence="1">
    <location>
        <begin position="106"/>
        <end position="136"/>
    </location>
</feature>
<keyword evidence="4" id="KW-1185">Reference proteome</keyword>
<dbReference type="InterPro" id="IPR025273">
    <property type="entry name" value="DUF4064"/>
</dbReference>
<evidence type="ECO:0000313" key="3">
    <source>
        <dbReference type="EMBL" id="MCM2676046.1"/>
    </source>
</evidence>
<keyword evidence="1" id="KW-0472">Membrane</keyword>
<protein>
    <submittedName>
        <fullName evidence="3">DUF4064 domain-containing protein</fullName>
    </submittedName>
</protein>
<accession>A0ABT0XJH9</accession>
<sequence length="148" mass="16375">MKRKAERVLGIIGIVMMTIGTLLLALTTVGLSSPGVQEDIESMFQNPQDPELQLTGEDLAVVNEFITHISDNGLFMALVLFFTVVLGIIATVFVRKMPVLSGVMWLLAAIISLITIWYFIFIPAILFIIAGIMALVRRTPVEQEQQIN</sequence>
<name>A0ABT0XJH9_9BACI</name>
<feature type="transmembrane region" description="Helical" evidence="1">
    <location>
        <begin position="7"/>
        <end position="26"/>
    </location>
</feature>
<feature type="transmembrane region" description="Helical" evidence="1">
    <location>
        <begin position="74"/>
        <end position="94"/>
    </location>
</feature>
<organism evidence="3 4">
    <name type="scientific">Alkalicoccobacillus plakortidis</name>
    <dbReference type="NCBI Taxonomy" id="444060"/>
    <lineage>
        <taxon>Bacteria</taxon>
        <taxon>Bacillati</taxon>
        <taxon>Bacillota</taxon>
        <taxon>Bacilli</taxon>
        <taxon>Bacillales</taxon>
        <taxon>Bacillaceae</taxon>
        <taxon>Alkalicoccobacillus</taxon>
    </lineage>
</organism>
<dbReference type="EMBL" id="JAMQJY010000001">
    <property type="protein sequence ID" value="MCM2676046.1"/>
    <property type="molecule type" value="Genomic_DNA"/>
</dbReference>
<dbReference type="Proteomes" id="UP001203665">
    <property type="component" value="Unassembled WGS sequence"/>
</dbReference>
<evidence type="ECO:0000256" key="1">
    <source>
        <dbReference type="SAM" id="Phobius"/>
    </source>
</evidence>
<proteinExistence type="predicted"/>
<dbReference type="Pfam" id="PF13273">
    <property type="entry name" value="DUF4064"/>
    <property type="match status" value="1"/>
</dbReference>